<evidence type="ECO:0000256" key="1">
    <source>
        <dbReference type="SAM" id="Phobius"/>
    </source>
</evidence>
<evidence type="ECO:0000313" key="2">
    <source>
        <dbReference type="EMBL" id="CEM61986.1"/>
    </source>
</evidence>
<keyword evidence="1" id="KW-1133">Transmembrane helix</keyword>
<reference evidence="3" key="1">
    <citation type="submission" date="2015-01" db="EMBL/GenBank/DDBJ databases">
        <authorList>
            <person name="Manzoor Shahid"/>
            <person name="Zubair Saima"/>
        </authorList>
    </citation>
    <scope>NUCLEOTIDE SEQUENCE [LARGE SCALE GENOMIC DNA]</scope>
    <source>
        <strain evidence="3">V1</strain>
    </source>
</reference>
<proteinExistence type="predicted"/>
<protein>
    <submittedName>
        <fullName evidence="2">Uncharacterized protein</fullName>
    </submittedName>
</protein>
<keyword evidence="1" id="KW-0472">Membrane</keyword>
<feature type="transmembrane region" description="Helical" evidence="1">
    <location>
        <begin position="17"/>
        <end position="36"/>
    </location>
</feature>
<organism evidence="2 3">
    <name type="scientific">Treponema phagedenis</name>
    <dbReference type="NCBI Taxonomy" id="162"/>
    <lineage>
        <taxon>Bacteria</taxon>
        <taxon>Pseudomonadati</taxon>
        <taxon>Spirochaetota</taxon>
        <taxon>Spirochaetia</taxon>
        <taxon>Spirochaetales</taxon>
        <taxon>Treponemataceae</taxon>
        <taxon>Treponema</taxon>
    </lineage>
</organism>
<evidence type="ECO:0000313" key="3">
    <source>
        <dbReference type="Proteomes" id="UP000042527"/>
    </source>
</evidence>
<keyword evidence="3" id="KW-1185">Reference proteome</keyword>
<dbReference type="AlphaFoldDB" id="A0A0B7GZA1"/>
<name>A0A0B7GZA1_TREPH</name>
<sequence length="42" mass="5188">MDFTEILFVFKKYTARYFIRIYNLLLMLLNIVWNFARVSNLP</sequence>
<dbReference type="Proteomes" id="UP000042527">
    <property type="component" value="Unassembled WGS sequence"/>
</dbReference>
<keyword evidence="1" id="KW-0812">Transmembrane</keyword>
<accession>A0A0B7GZA1</accession>
<gene>
    <name evidence="2" type="ORF">TPHV1_250005</name>
</gene>
<dbReference type="EMBL" id="CDNC01000018">
    <property type="protein sequence ID" value="CEM61986.1"/>
    <property type="molecule type" value="Genomic_DNA"/>
</dbReference>